<evidence type="ECO:0000256" key="3">
    <source>
        <dbReference type="ARBA" id="ARBA00022884"/>
    </source>
</evidence>
<proteinExistence type="inferred from homology"/>
<dbReference type="InterPro" id="IPR020070">
    <property type="entry name" value="Ribosomal_bL9_N"/>
</dbReference>
<keyword evidence="3 7" id="KW-0694">RNA-binding</keyword>
<dbReference type="InterPro" id="IPR036935">
    <property type="entry name" value="Ribosomal_bL9_N_sf"/>
</dbReference>
<dbReference type="SUPFAM" id="SSF55658">
    <property type="entry name" value="L9 N-domain-like"/>
    <property type="match status" value="1"/>
</dbReference>
<evidence type="ECO:0000256" key="1">
    <source>
        <dbReference type="ARBA" id="ARBA00010605"/>
    </source>
</evidence>
<evidence type="ECO:0000256" key="6">
    <source>
        <dbReference type="ARBA" id="ARBA00035292"/>
    </source>
</evidence>
<dbReference type="PROSITE" id="PS00651">
    <property type="entry name" value="RIBOSOMAL_L9"/>
    <property type="match status" value="1"/>
</dbReference>
<dbReference type="Pfam" id="PF01281">
    <property type="entry name" value="Ribosomal_L9_N"/>
    <property type="match status" value="1"/>
</dbReference>
<dbReference type="InterPro" id="IPR020069">
    <property type="entry name" value="Ribosomal_bL9_C"/>
</dbReference>
<dbReference type="EMBL" id="AP024233">
    <property type="protein sequence ID" value="BCO08995.1"/>
    <property type="molecule type" value="Genomic_DNA"/>
</dbReference>
<sequence>MEIILKKTIDNLGQEGDIVNVKPGYARNYLFPKGFAVPANKENMARLEREKAAIAARLEEEKKAAQSLAEKLEGKTIEIARRVGEEDRLFGSVTTSDIAEKLDEAGIAVDRKAILLAEPIKAIGEVKVAVKVGYQMTTDIIVQVVPETAGDAA</sequence>
<evidence type="ECO:0000259" key="9">
    <source>
        <dbReference type="PROSITE" id="PS00651"/>
    </source>
</evidence>
<comment type="similarity">
    <text evidence="1 7">Belongs to the bacterial ribosomal protein bL9 family.</text>
</comment>
<evidence type="ECO:0000313" key="10">
    <source>
        <dbReference type="EMBL" id="BCO08995.1"/>
    </source>
</evidence>
<comment type="function">
    <text evidence="7">Binds to the 23S rRNA.</text>
</comment>
<dbReference type="GO" id="GO:0006412">
    <property type="term" value="P:translation"/>
    <property type="evidence" value="ECO:0007669"/>
    <property type="project" value="UniProtKB-UniRule"/>
</dbReference>
<accession>A0A915XIB4</accession>
<feature type="coiled-coil region" evidence="8">
    <location>
        <begin position="44"/>
        <end position="78"/>
    </location>
</feature>
<dbReference type="GO" id="GO:0003735">
    <property type="term" value="F:structural constituent of ribosome"/>
    <property type="evidence" value="ECO:0007669"/>
    <property type="project" value="InterPro"/>
</dbReference>
<evidence type="ECO:0000256" key="4">
    <source>
        <dbReference type="ARBA" id="ARBA00022980"/>
    </source>
</evidence>
<dbReference type="Proteomes" id="UP001063350">
    <property type="component" value="Chromosome"/>
</dbReference>
<dbReference type="Pfam" id="PF03948">
    <property type="entry name" value="Ribosomal_L9_C"/>
    <property type="match status" value="1"/>
</dbReference>
<keyword evidence="11" id="KW-1185">Reference proteome</keyword>
<dbReference type="InterPro" id="IPR020594">
    <property type="entry name" value="Ribosomal_bL9_bac/chp"/>
</dbReference>
<dbReference type="HAMAP" id="MF_00503">
    <property type="entry name" value="Ribosomal_bL9"/>
    <property type="match status" value="1"/>
</dbReference>
<gene>
    <name evidence="7 10" type="primary">rplI</name>
    <name evidence="10" type="ORF">GF1_13710</name>
</gene>
<evidence type="ECO:0000313" key="11">
    <source>
        <dbReference type="Proteomes" id="UP001063350"/>
    </source>
</evidence>
<dbReference type="GO" id="GO:1990904">
    <property type="term" value="C:ribonucleoprotein complex"/>
    <property type="evidence" value="ECO:0007669"/>
    <property type="project" value="UniProtKB-KW"/>
</dbReference>
<feature type="domain" description="Ribosomal protein L9" evidence="9">
    <location>
        <begin position="13"/>
        <end position="40"/>
    </location>
</feature>
<reference evidence="10" key="1">
    <citation type="submission" date="2020-12" db="EMBL/GenBank/DDBJ databases">
        <title>Desulfobium dissulfuricans gen. nov., sp. nov., a novel mesophilic, sulfate-reducing bacterium isolated from a deep-sea hydrothermal vent.</title>
        <authorList>
            <person name="Hashimoto Y."/>
            <person name="Tame A."/>
            <person name="Sawayama S."/>
            <person name="Miyazaki J."/>
            <person name="Takai K."/>
            <person name="Nakagawa S."/>
        </authorList>
    </citation>
    <scope>NUCLEOTIDE SEQUENCE</scope>
    <source>
        <strain evidence="10">GF1</strain>
    </source>
</reference>
<dbReference type="KEGG" id="ddu:GF1_13710"/>
<dbReference type="InterPro" id="IPR000244">
    <property type="entry name" value="Ribosomal_bL9"/>
</dbReference>
<dbReference type="Gene3D" id="3.10.430.100">
    <property type="entry name" value="Ribosomal protein L9, C-terminal domain"/>
    <property type="match status" value="1"/>
</dbReference>
<organism evidence="10 11">
    <name type="scientific">Desulfolithobacter dissulfuricans</name>
    <dbReference type="NCBI Taxonomy" id="2795293"/>
    <lineage>
        <taxon>Bacteria</taxon>
        <taxon>Pseudomonadati</taxon>
        <taxon>Thermodesulfobacteriota</taxon>
        <taxon>Desulfobulbia</taxon>
        <taxon>Desulfobulbales</taxon>
        <taxon>Desulfobulbaceae</taxon>
        <taxon>Desulfolithobacter</taxon>
    </lineage>
</organism>
<dbReference type="RefSeq" id="WP_267928873.1">
    <property type="nucleotide sequence ID" value="NZ_AP024233.1"/>
</dbReference>
<dbReference type="GO" id="GO:0005840">
    <property type="term" value="C:ribosome"/>
    <property type="evidence" value="ECO:0007669"/>
    <property type="project" value="UniProtKB-KW"/>
</dbReference>
<dbReference type="SUPFAM" id="SSF55653">
    <property type="entry name" value="Ribosomal protein L9 C-domain"/>
    <property type="match status" value="1"/>
</dbReference>
<evidence type="ECO:0000256" key="8">
    <source>
        <dbReference type="SAM" id="Coils"/>
    </source>
</evidence>
<dbReference type="PANTHER" id="PTHR21368">
    <property type="entry name" value="50S RIBOSOMAL PROTEIN L9"/>
    <property type="match status" value="1"/>
</dbReference>
<keyword evidence="5 7" id="KW-0687">Ribonucleoprotein</keyword>
<keyword evidence="2 7" id="KW-0699">rRNA-binding</keyword>
<dbReference type="Gene3D" id="3.40.5.10">
    <property type="entry name" value="Ribosomal protein L9, N-terminal domain"/>
    <property type="match status" value="1"/>
</dbReference>
<evidence type="ECO:0000256" key="2">
    <source>
        <dbReference type="ARBA" id="ARBA00022730"/>
    </source>
</evidence>
<keyword evidence="8" id="KW-0175">Coiled coil</keyword>
<protein>
    <recommendedName>
        <fullName evidence="6 7">Large ribosomal subunit protein bL9</fullName>
    </recommendedName>
</protein>
<dbReference type="InterPro" id="IPR009027">
    <property type="entry name" value="Ribosomal_bL9/RNase_H1_N"/>
</dbReference>
<dbReference type="InterPro" id="IPR036791">
    <property type="entry name" value="Ribosomal_bL9_C_sf"/>
</dbReference>
<keyword evidence="4 7" id="KW-0689">Ribosomal protein</keyword>
<dbReference type="AlphaFoldDB" id="A0A915XIB4"/>
<dbReference type="NCBIfam" id="TIGR00158">
    <property type="entry name" value="L9"/>
    <property type="match status" value="1"/>
</dbReference>
<dbReference type="GO" id="GO:0019843">
    <property type="term" value="F:rRNA binding"/>
    <property type="evidence" value="ECO:0007669"/>
    <property type="project" value="UniProtKB-UniRule"/>
</dbReference>
<evidence type="ECO:0000256" key="5">
    <source>
        <dbReference type="ARBA" id="ARBA00023274"/>
    </source>
</evidence>
<evidence type="ECO:0000256" key="7">
    <source>
        <dbReference type="HAMAP-Rule" id="MF_00503"/>
    </source>
</evidence>
<name>A0A915XIB4_9BACT</name>